<keyword evidence="4" id="KW-1185">Reference proteome</keyword>
<sequence>MSHHHRIAALDVLRGVALCGILLANVKPIANVNPDVVLATEEVSWPGLFVDQRFFPIFSLLFGVGFSLLLESAATRTARPRVVLARRLLVLLAIGLVHMMALWRGDILTIYAAVGLVVLLPSTWLPRWAVAVLAGVLLVAPLAIGSNGYPLVPGLFLLGSALTRYGVTRRMEQATWGPAVLGLVFAVLAGPAVWAQVQLPEVAAARAMAGLLLAGAYVCGLLLLLRTPAGPALHWAFAPLGRMALTNYLSATVIVLVMSRLFGGVPENVLPMAAGILVAQRVWSGLWLRRYRFGPLEWLWRWATWLRRPDLRQSSPSSPSVFVQ</sequence>
<evidence type="ECO:0000259" key="2">
    <source>
        <dbReference type="Pfam" id="PF04235"/>
    </source>
</evidence>
<dbReference type="InterPro" id="IPR052529">
    <property type="entry name" value="Bact_Transport_Assoc"/>
</dbReference>
<protein>
    <submittedName>
        <fullName evidence="3">DUF418 domain-containing protein</fullName>
    </submittedName>
</protein>
<dbReference type="InterPro" id="IPR007349">
    <property type="entry name" value="DUF418"/>
</dbReference>
<organism evidence="3 4">
    <name type="scientific">Nonomuraea insulae</name>
    <dbReference type="NCBI Taxonomy" id="1616787"/>
    <lineage>
        <taxon>Bacteria</taxon>
        <taxon>Bacillati</taxon>
        <taxon>Actinomycetota</taxon>
        <taxon>Actinomycetes</taxon>
        <taxon>Streptosporangiales</taxon>
        <taxon>Streptosporangiaceae</taxon>
        <taxon>Nonomuraea</taxon>
    </lineage>
</organism>
<feature type="transmembrane region" description="Helical" evidence="1">
    <location>
        <begin position="82"/>
        <end position="101"/>
    </location>
</feature>
<feature type="transmembrane region" description="Helical" evidence="1">
    <location>
        <begin position="245"/>
        <end position="263"/>
    </location>
</feature>
<keyword evidence="1" id="KW-0472">Membrane</keyword>
<dbReference type="Proteomes" id="UP001596058">
    <property type="component" value="Unassembled WGS sequence"/>
</dbReference>
<feature type="transmembrane region" description="Helical" evidence="1">
    <location>
        <begin position="203"/>
        <end position="225"/>
    </location>
</feature>
<feature type="transmembrane region" description="Helical" evidence="1">
    <location>
        <begin position="54"/>
        <end position="70"/>
    </location>
</feature>
<evidence type="ECO:0000313" key="4">
    <source>
        <dbReference type="Proteomes" id="UP001596058"/>
    </source>
</evidence>
<comment type="caution">
    <text evidence="3">The sequence shown here is derived from an EMBL/GenBank/DDBJ whole genome shotgun (WGS) entry which is preliminary data.</text>
</comment>
<dbReference type="Pfam" id="PF04235">
    <property type="entry name" value="DUF418"/>
    <property type="match status" value="1"/>
</dbReference>
<reference evidence="4" key="1">
    <citation type="journal article" date="2019" name="Int. J. Syst. Evol. Microbiol.">
        <title>The Global Catalogue of Microorganisms (GCM) 10K type strain sequencing project: providing services to taxonomists for standard genome sequencing and annotation.</title>
        <authorList>
            <consortium name="The Broad Institute Genomics Platform"/>
            <consortium name="The Broad Institute Genome Sequencing Center for Infectious Disease"/>
            <person name="Wu L."/>
            <person name="Ma J."/>
        </authorList>
    </citation>
    <scope>NUCLEOTIDE SEQUENCE [LARGE SCALE GENOMIC DNA]</scope>
    <source>
        <strain evidence="4">CCUG 53903</strain>
    </source>
</reference>
<evidence type="ECO:0000313" key="3">
    <source>
        <dbReference type="EMBL" id="MFC5822698.1"/>
    </source>
</evidence>
<accession>A0ABW1CCY6</accession>
<dbReference type="PANTHER" id="PTHR30590">
    <property type="entry name" value="INNER MEMBRANE PROTEIN"/>
    <property type="match status" value="1"/>
</dbReference>
<dbReference type="RefSeq" id="WP_379512247.1">
    <property type="nucleotide sequence ID" value="NZ_JBHSPA010000005.1"/>
</dbReference>
<gene>
    <name evidence="3" type="ORF">ACFPZ3_02410</name>
</gene>
<dbReference type="EMBL" id="JBHSPA010000005">
    <property type="protein sequence ID" value="MFC5822698.1"/>
    <property type="molecule type" value="Genomic_DNA"/>
</dbReference>
<dbReference type="PANTHER" id="PTHR30590:SF2">
    <property type="entry name" value="INNER MEMBRANE PROTEIN"/>
    <property type="match status" value="1"/>
</dbReference>
<feature type="domain" description="DUF418" evidence="2">
    <location>
        <begin position="184"/>
        <end position="306"/>
    </location>
</feature>
<name>A0ABW1CCY6_9ACTN</name>
<feature type="transmembrane region" description="Helical" evidence="1">
    <location>
        <begin position="179"/>
        <end position="197"/>
    </location>
</feature>
<proteinExistence type="predicted"/>
<keyword evidence="1" id="KW-0812">Transmembrane</keyword>
<evidence type="ECO:0000256" key="1">
    <source>
        <dbReference type="SAM" id="Phobius"/>
    </source>
</evidence>
<feature type="transmembrane region" description="Helical" evidence="1">
    <location>
        <begin position="107"/>
        <end position="123"/>
    </location>
</feature>
<keyword evidence="1" id="KW-1133">Transmembrane helix</keyword>